<dbReference type="PANTHER" id="PTHR24252">
    <property type="entry name" value="ACROSIN-RELATED"/>
    <property type="match status" value="1"/>
</dbReference>
<protein>
    <submittedName>
        <fullName evidence="7">TMPSC protease</fullName>
    </submittedName>
</protein>
<dbReference type="GO" id="GO:0004252">
    <property type="term" value="F:serine-type endopeptidase activity"/>
    <property type="evidence" value="ECO:0007669"/>
    <property type="project" value="InterPro"/>
</dbReference>
<evidence type="ECO:0000256" key="2">
    <source>
        <dbReference type="ARBA" id="ARBA00022801"/>
    </source>
</evidence>
<dbReference type="Proteomes" id="UP000660247">
    <property type="component" value="Unassembled WGS sequence"/>
</dbReference>
<dbReference type="CDD" id="cd00190">
    <property type="entry name" value="Tryp_SPc"/>
    <property type="match status" value="1"/>
</dbReference>
<keyword evidence="1 5" id="KW-0645">Protease</keyword>
<dbReference type="FunFam" id="2.40.10.10:FF:000003">
    <property type="entry name" value="Transmembrane serine protease 3"/>
    <property type="match status" value="1"/>
</dbReference>
<dbReference type="PRINTS" id="PR00722">
    <property type="entry name" value="CHYMOTRYPSIN"/>
</dbReference>
<dbReference type="InterPro" id="IPR001254">
    <property type="entry name" value="Trypsin_dom"/>
</dbReference>
<proteinExistence type="predicted"/>
<accession>A0A851D920</accession>
<dbReference type="PANTHER" id="PTHR24252:SF21">
    <property type="entry name" value="TRANSMEMBRANE SERINE PROTEASE 12"/>
    <property type="match status" value="1"/>
</dbReference>
<sequence length="237" mass="25861">IVGGHDAQVGAWPWVVSLQHRKTRTSFMHICGGVLVSKNSVLTAAHCIMERKRPSSWRAVLGTHNLLRPGRYASKKLIKSITMHPHFKSEVFQNDIALFQLASAVRYSSYIQPICLPTPNFRLDNQTKCLISGWGRMQEKGNDLSNVLKEAQVEIIPSSACNSSDAYKGSVGDNMICAGARTGGIDSCQGDSGGPLACSNASSNKYYLLGIASFGMGCGREKFPGIYVRVSQYSVWI</sequence>
<dbReference type="InterPro" id="IPR033116">
    <property type="entry name" value="TRYPSIN_SER"/>
</dbReference>
<dbReference type="InterPro" id="IPR018114">
    <property type="entry name" value="TRYPSIN_HIS"/>
</dbReference>
<dbReference type="PROSITE" id="PS00134">
    <property type="entry name" value="TRYPSIN_HIS"/>
    <property type="match status" value="1"/>
</dbReference>
<dbReference type="GO" id="GO:0006508">
    <property type="term" value="P:proteolysis"/>
    <property type="evidence" value="ECO:0007669"/>
    <property type="project" value="UniProtKB-KW"/>
</dbReference>
<dbReference type="InterPro" id="IPR001314">
    <property type="entry name" value="Peptidase_S1A"/>
</dbReference>
<dbReference type="Gene3D" id="2.40.10.10">
    <property type="entry name" value="Trypsin-like serine proteases"/>
    <property type="match status" value="2"/>
</dbReference>
<keyword evidence="3 5" id="KW-0720">Serine protease</keyword>
<dbReference type="AlphaFoldDB" id="A0A851D920"/>
<gene>
    <name evidence="7" type="primary">Tmprss12</name>
    <name evidence="7" type="ORF">TODMEX_R03115</name>
</gene>
<feature type="domain" description="Peptidase S1" evidence="6">
    <location>
        <begin position="1"/>
        <end position="237"/>
    </location>
</feature>
<evidence type="ECO:0000256" key="1">
    <source>
        <dbReference type="ARBA" id="ARBA00022670"/>
    </source>
</evidence>
<keyword evidence="8" id="KW-1185">Reference proteome</keyword>
<organism evidence="7 8">
    <name type="scientific">Todus mexicanus</name>
    <name type="common">Puerto Rican tody</name>
    <dbReference type="NCBI Taxonomy" id="135184"/>
    <lineage>
        <taxon>Eukaryota</taxon>
        <taxon>Metazoa</taxon>
        <taxon>Chordata</taxon>
        <taxon>Craniata</taxon>
        <taxon>Vertebrata</taxon>
        <taxon>Euteleostomi</taxon>
        <taxon>Archelosauria</taxon>
        <taxon>Archosauria</taxon>
        <taxon>Dinosauria</taxon>
        <taxon>Saurischia</taxon>
        <taxon>Theropoda</taxon>
        <taxon>Coelurosauria</taxon>
        <taxon>Aves</taxon>
        <taxon>Neognathae</taxon>
        <taxon>Neoaves</taxon>
        <taxon>Telluraves</taxon>
        <taxon>Coraciimorphae</taxon>
        <taxon>Coraciiformes</taxon>
        <taxon>Todidae</taxon>
        <taxon>Todus</taxon>
    </lineage>
</organism>
<evidence type="ECO:0000313" key="8">
    <source>
        <dbReference type="Proteomes" id="UP000660247"/>
    </source>
</evidence>
<name>A0A851D920_TODME</name>
<comment type="caution">
    <text evidence="7">The sequence shown here is derived from an EMBL/GenBank/DDBJ whole genome shotgun (WGS) entry which is preliminary data.</text>
</comment>
<keyword evidence="4" id="KW-1015">Disulfide bond</keyword>
<dbReference type="InterPro" id="IPR043504">
    <property type="entry name" value="Peptidase_S1_PA_chymotrypsin"/>
</dbReference>
<feature type="non-terminal residue" evidence="7">
    <location>
        <position position="1"/>
    </location>
</feature>
<reference evidence="7" key="1">
    <citation type="submission" date="2019-10" db="EMBL/GenBank/DDBJ databases">
        <title>Bird 10,000 Genomes (B10K) Project - Family phase.</title>
        <authorList>
            <person name="Zhang G."/>
        </authorList>
    </citation>
    <scope>NUCLEOTIDE SEQUENCE</scope>
    <source>
        <strain evidence="7">B10K-DU-002-69</strain>
        <tissue evidence="7">Muscle</tissue>
    </source>
</reference>
<dbReference type="Pfam" id="PF00089">
    <property type="entry name" value="Trypsin"/>
    <property type="match status" value="1"/>
</dbReference>
<feature type="non-terminal residue" evidence="7">
    <location>
        <position position="237"/>
    </location>
</feature>
<keyword evidence="2 5" id="KW-0378">Hydrolase</keyword>
<dbReference type="PROSITE" id="PS50240">
    <property type="entry name" value="TRYPSIN_DOM"/>
    <property type="match status" value="1"/>
</dbReference>
<dbReference type="SUPFAM" id="SSF50494">
    <property type="entry name" value="Trypsin-like serine proteases"/>
    <property type="match status" value="1"/>
</dbReference>
<evidence type="ECO:0000256" key="4">
    <source>
        <dbReference type="ARBA" id="ARBA00023157"/>
    </source>
</evidence>
<dbReference type="OrthoDB" id="10051896at2759"/>
<evidence type="ECO:0000313" key="7">
    <source>
        <dbReference type="EMBL" id="NWI65058.1"/>
    </source>
</evidence>
<dbReference type="InterPro" id="IPR009003">
    <property type="entry name" value="Peptidase_S1_PA"/>
</dbReference>
<dbReference type="PROSITE" id="PS00135">
    <property type="entry name" value="TRYPSIN_SER"/>
    <property type="match status" value="1"/>
</dbReference>
<evidence type="ECO:0000256" key="5">
    <source>
        <dbReference type="RuleBase" id="RU363034"/>
    </source>
</evidence>
<dbReference type="SMART" id="SM00020">
    <property type="entry name" value="Tryp_SPc"/>
    <property type="match status" value="1"/>
</dbReference>
<evidence type="ECO:0000256" key="3">
    <source>
        <dbReference type="ARBA" id="ARBA00022825"/>
    </source>
</evidence>
<dbReference type="EMBL" id="WEIS01033249">
    <property type="protein sequence ID" value="NWI65058.1"/>
    <property type="molecule type" value="Genomic_DNA"/>
</dbReference>
<evidence type="ECO:0000259" key="6">
    <source>
        <dbReference type="PROSITE" id="PS50240"/>
    </source>
</evidence>